<name>A0AA88DEA9_FICCA</name>
<dbReference type="GO" id="GO:0003676">
    <property type="term" value="F:nucleic acid binding"/>
    <property type="evidence" value="ECO:0007669"/>
    <property type="project" value="InterPro"/>
</dbReference>
<feature type="domain" description="RNase H type-1" evidence="1">
    <location>
        <begin position="76"/>
        <end position="149"/>
    </location>
</feature>
<evidence type="ECO:0000313" key="2">
    <source>
        <dbReference type="EMBL" id="GMN52002.1"/>
    </source>
</evidence>
<evidence type="ECO:0000313" key="3">
    <source>
        <dbReference type="Proteomes" id="UP001187192"/>
    </source>
</evidence>
<evidence type="ECO:0000259" key="1">
    <source>
        <dbReference type="Pfam" id="PF13456"/>
    </source>
</evidence>
<reference evidence="2" key="1">
    <citation type="submission" date="2023-07" db="EMBL/GenBank/DDBJ databases">
        <title>draft genome sequence of fig (Ficus carica).</title>
        <authorList>
            <person name="Takahashi T."/>
            <person name="Nishimura K."/>
        </authorList>
    </citation>
    <scope>NUCLEOTIDE SEQUENCE</scope>
</reference>
<dbReference type="InterPro" id="IPR002156">
    <property type="entry name" value="RNaseH_domain"/>
</dbReference>
<keyword evidence="3" id="KW-1185">Reference proteome</keyword>
<dbReference type="Proteomes" id="UP001187192">
    <property type="component" value="Unassembled WGS sequence"/>
</dbReference>
<accession>A0AA88DEA9</accession>
<dbReference type="EMBL" id="BTGU01000040">
    <property type="protein sequence ID" value="GMN52002.1"/>
    <property type="molecule type" value="Genomic_DNA"/>
</dbReference>
<dbReference type="GO" id="GO:0004523">
    <property type="term" value="F:RNA-DNA hybrid ribonuclease activity"/>
    <property type="evidence" value="ECO:0007669"/>
    <property type="project" value="InterPro"/>
</dbReference>
<gene>
    <name evidence="2" type="ORF">TIFTF001_021147</name>
</gene>
<sequence length="158" mass="17198">MCSHSPSAGSSTYSPCNGLFQWWYSQTRALVNCRLANLSAHFLLQQSSLNSALHEHGCVKLNVNVAIDDALGFICIGVVVGDDREVVLGAVSRQMVGLFSPHVGKCLAVREGAWLALSHGFSKWIVKTYALNVFKAVYSLVQHSIETIVIDDICNSCL</sequence>
<proteinExistence type="predicted"/>
<dbReference type="AlphaFoldDB" id="A0AA88DEA9"/>
<dbReference type="Pfam" id="PF13456">
    <property type="entry name" value="RVT_3"/>
    <property type="match status" value="1"/>
</dbReference>
<comment type="caution">
    <text evidence="2">The sequence shown here is derived from an EMBL/GenBank/DDBJ whole genome shotgun (WGS) entry which is preliminary data.</text>
</comment>
<protein>
    <recommendedName>
        <fullName evidence="1">RNase H type-1 domain-containing protein</fullName>
    </recommendedName>
</protein>
<organism evidence="2 3">
    <name type="scientific">Ficus carica</name>
    <name type="common">Common fig</name>
    <dbReference type="NCBI Taxonomy" id="3494"/>
    <lineage>
        <taxon>Eukaryota</taxon>
        <taxon>Viridiplantae</taxon>
        <taxon>Streptophyta</taxon>
        <taxon>Embryophyta</taxon>
        <taxon>Tracheophyta</taxon>
        <taxon>Spermatophyta</taxon>
        <taxon>Magnoliopsida</taxon>
        <taxon>eudicotyledons</taxon>
        <taxon>Gunneridae</taxon>
        <taxon>Pentapetalae</taxon>
        <taxon>rosids</taxon>
        <taxon>fabids</taxon>
        <taxon>Rosales</taxon>
        <taxon>Moraceae</taxon>
        <taxon>Ficeae</taxon>
        <taxon>Ficus</taxon>
    </lineage>
</organism>